<keyword evidence="3 5" id="KW-1133">Transmembrane helix</keyword>
<accession>A0A6P5XN55</accession>
<dbReference type="Proteomes" id="UP000515121">
    <property type="component" value="Unplaced"/>
</dbReference>
<dbReference type="PANTHER" id="PTHR34118:SF1">
    <property type="entry name" value="NF-KAPPA-B INHIBITOR-LIKE PROTEIN"/>
    <property type="match status" value="1"/>
</dbReference>
<keyword evidence="4 5" id="KW-0472">Membrane</keyword>
<evidence type="ECO:0000256" key="2">
    <source>
        <dbReference type="ARBA" id="ARBA00022692"/>
    </source>
</evidence>
<keyword evidence="2 5" id="KW-0812">Transmembrane</keyword>
<dbReference type="Pfam" id="PF24763">
    <property type="entry name" value="CGL160_C"/>
    <property type="match status" value="1"/>
</dbReference>
<name>A0A6P5XN55_DURZI</name>
<reference evidence="8" key="1">
    <citation type="submission" date="2025-08" db="UniProtKB">
        <authorList>
            <consortium name="RefSeq"/>
        </authorList>
    </citation>
    <scope>IDENTIFICATION</scope>
    <source>
        <tissue evidence="8">Fruit stalk</tissue>
    </source>
</reference>
<gene>
    <name evidence="8" type="primary">LOC111284841</name>
</gene>
<dbReference type="OrthoDB" id="2019080at2759"/>
<sequence length="330" mass="36837">MDTLSGFAFTINCSSSAFTRFSPLLPPQTPLSRRTPTVFVLKTSSRSGGELVDEDVLQMFFKDREINGDFISKASDMLWQREVAKVVDADASEPADTTQQAEQVIGSDDDDGGLLKLSRTQEWLLGDNSAPRNKTVIAKVLRDDSEKRKKLSLLKYEALKRELMLLSVGIGTACCVYCLIVLSVQAAVSYAVGVLFSCLYLQLLCQHVDNLSKEMVPQIFMQKKSKKIGIRSEDLQVFFETAIKGSGIALSSPRLVIPAAVYGLWIMSHKFLGNDFFDLQLVPAMLGMFAYKAAALGQVYRDNEDLQFVFPENEYSWKFSHLLSHWNTLG</sequence>
<dbReference type="GeneID" id="111284841"/>
<evidence type="ECO:0000259" key="6">
    <source>
        <dbReference type="Pfam" id="PF24763"/>
    </source>
</evidence>
<dbReference type="PANTHER" id="PTHR34118">
    <property type="entry name" value="NF-KAPPA-B INHIBITOR-LIKE PROTEIN-RELATED"/>
    <property type="match status" value="1"/>
</dbReference>
<dbReference type="AlphaFoldDB" id="A0A6P5XN55"/>
<comment type="subcellular location">
    <subcellularLocation>
        <location evidence="1">Membrane</location>
        <topology evidence="1">Multi-pass membrane protein</topology>
    </subcellularLocation>
</comment>
<protein>
    <submittedName>
        <fullName evidence="8">Uncharacterized protein LOC111284841 isoform X1</fullName>
    </submittedName>
</protein>
<feature type="domain" description="CGL160/ATPI" evidence="6">
    <location>
        <begin position="153"/>
        <end position="214"/>
    </location>
</feature>
<evidence type="ECO:0000256" key="5">
    <source>
        <dbReference type="SAM" id="Phobius"/>
    </source>
</evidence>
<evidence type="ECO:0000256" key="4">
    <source>
        <dbReference type="ARBA" id="ARBA00023136"/>
    </source>
</evidence>
<keyword evidence="7" id="KW-1185">Reference proteome</keyword>
<evidence type="ECO:0000313" key="8">
    <source>
        <dbReference type="RefSeq" id="XP_022729595.1"/>
    </source>
</evidence>
<dbReference type="RefSeq" id="XP_022729595.1">
    <property type="nucleotide sequence ID" value="XM_022873860.1"/>
</dbReference>
<feature type="transmembrane region" description="Helical" evidence="5">
    <location>
        <begin position="163"/>
        <end position="182"/>
    </location>
</feature>
<dbReference type="KEGG" id="dzi:111284841"/>
<evidence type="ECO:0000256" key="1">
    <source>
        <dbReference type="ARBA" id="ARBA00004141"/>
    </source>
</evidence>
<dbReference type="GO" id="GO:0016020">
    <property type="term" value="C:membrane"/>
    <property type="evidence" value="ECO:0007669"/>
    <property type="project" value="UniProtKB-SubCell"/>
</dbReference>
<proteinExistence type="predicted"/>
<dbReference type="InterPro" id="IPR056309">
    <property type="entry name" value="CGL160/ATPI_dom"/>
</dbReference>
<evidence type="ECO:0000313" key="7">
    <source>
        <dbReference type="Proteomes" id="UP000515121"/>
    </source>
</evidence>
<organism evidence="7 8">
    <name type="scientific">Durio zibethinus</name>
    <name type="common">Durian</name>
    <dbReference type="NCBI Taxonomy" id="66656"/>
    <lineage>
        <taxon>Eukaryota</taxon>
        <taxon>Viridiplantae</taxon>
        <taxon>Streptophyta</taxon>
        <taxon>Embryophyta</taxon>
        <taxon>Tracheophyta</taxon>
        <taxon>Spermatophyta</taxon>
        <taxon>Magnoliopsida</taxon>
        <taxon>eudicotyledons</taxon>
        <taxon>Gunneridae</taxon>
        <taxon>Pentapetalae</taxon>
        <taxon>rosids</taxon>
        <taxon>malvids</taxon>
        <taxon>Malvales</taxon>
        <taxon>Malvaceae</taxon>
        <taxon>Helicteroideae</taxon>
        <taxon>Durio</taxon>
    </lineage>
</organism>
<evidence type="ECO:0000256" key="3">
    <source>
        <dbReference type="ARBA" id="ARBA00022989"/>
    </source>
</evidence>